<dbReference type="FunFam" id="2.30.42.10:FF:000053">
    <property type="entry name" value="FERM and PDZ domain-containing protein 4"/>
    <property type="match status" value="1"/>
</dbReference>
<dbReference type="GO" id="GO:0071944">
    <property type="term" value="C:cell periphery"/>
    <property type="evidence" value="ECO:0007669"/>
    <property type="project" value="UniProtKB-ARBA"/>
</dbReference>
<feature type="compositionally biased region" description="Polar residues" evidence="1">
    <location>
        <begin position="1235"/>
        <end position="1247"/>
    </location>
</feature>
<keyword evidence="7" id="KW-1185">Reference proteome</keyword>
<feature type="region of interest" description="Disordered" evidence="1">
    <location>
        <begin position="888"/>
        <end position="912"/>
    </location>
</feature>
<dbReference type="InterPro" id="IPR000299">
    <property type="entry name" value="FERM_domain"/>
</dbReference>
<dbReference type="Pfam" id="PF00397">
    <property type="entry name" value="WW"/>
    <property type="match status" value="1"/>
</dbReference>
<dbReference type="OrthoDB" id="5859304at2759"/>
<evidence type="ECO:0008006" key="8">
    <source>
        <dbReference type="Google" id="ProtNLM"/>
    </source>
</evidence>
<dbReference type="PROSITE" id="PS01159">
    <property type="entry name" value="WW_DOMAIN_1"/>
    <property type="match status" value="1"/>
</dbReference>
<dbReference type="InterPro" id="IPR001478">
    <property type="entry name" value="PDZ"/>
</dbReference>
<dbReference type="CDD" id="cd17088">
    <property type="entry name" value="FERM_F1_FRMPD1_like"/>
    <property type="match status" value="1"/>
</dbReference>
<feature type="domain" description="WW" evidence="2">
    <location>
        <begin position="69"/>
        <end position="102"/>
    </location>
</feature>
<evidence type="ECO:0000259" key="3">
    <source>
        <dbReference type="PROSITE" id="PS50057"/>
    </source>
</evidence>
<comment type="caution">
    <text evidence="6">The sequence shown here is derived from an EMBL/GenBank/DDBJ whole genome shotgun (WGS) entry which is preliminary data.</text>
</comment>
<dbReference type="PROSITE" id="PS50106">
    <property type="entry name" value="PDZ"/>
    <property type="match status" value="1"/>
</dbReference>
<dbReference type="CDD" id="cd06769">
    <property type="entry name" value="PDZ_FRMPD1_3_4-like"/>
    <property type="match status" value="1"/>
</dbReference>
<evidence type="ECO:0000259" key="4">
    <source>
        <dbReference type="PROSITE" id="PS50106"/>
    </source>
</evidence>
<organism evidence="6 7">
    <name type="scientific">Allacma fusca</name>
    <dbReference type="NCBI Taxonomy" id="39272"/>
    <lineage>
        <taxon>Eukaryota</taxon>
        <taxon>Metazoa</taxon>
        <taxon>Ecdysozoa</taxon>
        <taxon>Arthropoda</taxon>
        <taxon>Hexapoda</taxon>
        <taxon>Collembola</taxon>
        <taxon>Symphypleona</taxon>
        <taxon>Sminthuridae</taxon>
        <taxon>Allacma</taxon>
    </lineage>
</organism>
<feature type="domain" description="PDZ" evidence="4">
    <location>
        <begin position="113"/>
        <end position="190"/>
    </location>
</feature>
<sequence length="1689" mass="185447">MTTCGNLRNLGSVLKRKHPSVEDSEFQSESSFLQYKDAGARPLVNLSHSNQTSSWIPPPSNWDLPGSQAGMPYGWEVATDKDGKDYYINHLTKTTTYDDPRRESQDDSPRPREVVLTRHQEYGFGFVAGSEKPVIVRFVTEGGPSEDKLLAADQIWFINGEDVRKAPREHVIQLVRSCKETVHLTVCQPPLDNSSRKSALLSAAKKAKLKCNPSRVRFAEGVVINGSPLFTNARFGTNPEGTIANGSVGGESCVPLMPNVLKVFLENGQTKSFKYDGCTTVHDVLESLQQKLTVRCLQHFALVVEHVKSLRRNKLTLLDPEDALCKIASQPGAHHLRCLFRVTFVPKDACELLRKDPVAFEYLYMQCCNDVVHERFAPELKYDIALRLAALHIHQHALANNMSGKLSIKAIEKEFGLERFVPSSLAETMKRKELRKLLQHFLKSNSGLVPAGQKSLTALQAKLHYLRIIGELPSYGAKCFATNLRQDSSTECVLLVSPKFGISQISGIRNSVPFPVCDIESVISVEVIREDELSCRVEIKLKDPERENFVVSLEERDADELILVLKGYYFLLTGQHLVVHKEEDQTPQGDLAPPYHGQHQVQPATWSYVPSLLRGDDDNCSQVIDLTLPPPYNPAIASDPLYAQRGPSSSSLIPNGHVGSNIHHNFDSLPASPTKMAVQLGPSDKPCIVDRNMNKTSASNLNVSESITRSPQVSRHSILNGPTSINDYPNVNFAVNSPVRSPRLSSKQITFEGMNSSSHKLGFDLQSVVSMEILESNDNDRSSTQEFRRKPNDERALKRVAEMKQLVEDAENYLTDHESADTLSLRSSLSQTDSDVSSSTAAAHSAAQAAVGQLKHSDSLLLLSQDAGDTQLTEAVNIAVEHIRAMTMGETEPSESDTDSICTPTESPSRRPIIRPMLKTSDSSFGLHSPDTFPNGTYRGQDFQEILRKLQEEHSLPYNFAEGTLYLDPDIIDLTMIPPPITPEEEGFKQLPNPLSTPPTPFADRMTLEAELKAMDIHSDNFQQLWLQQFDDRTDTPSTLQNLDSDSIGIGYHSDDSENSLVDSLPLDRRSRPVWKYQDIDSFISMTTLPPPPDTTADGIPCRTAEVTEYISNLIIPPPPSSSASVDTAAPLGRAEQLKSPTESKISPKIALLQSQLKKTNLNDPADTAVPGNTSYNNAKCNDKAYHEDNDIARPVVAADVDPSQISIAQRRAIFLGVTSAKESNGLGKDMKQKMGSTKTESYNSRPQAFPDNVIGKSSSQNDLLENNCGITMHTERESISLSTSEETLSNSFPMGLMGTSSDDSLDSTASYATVKSVDTTDLPPALPPKSPVKSPKPPMPLPKQPMSGTDARLAKPPVVPSRLKKPMSPDVAPNPMLEGPVTVYVGGCPGVQMTENSKVSVMSNNIMSNGVTDGFSVKNNLSCSPKLVRGYNGSKANEDKERMLHTASPLATRKNGYVLNGILHRTESASTAESSNYDNDSLDGSPDLRHISHVASNKYRFPMEGKQAVIAYGTIDDLLGNVVQRLEDIIGQCGAAHVAGGGIYMNDEKFQASKEALATQARQLVTASKLFVKSVTEDCTITVNGTKKPSPAEVKERLENCVTLLEKMTEISEDVVHYTSTPLQTQNLLVRVRAVAHAFRLSVQAAAQIIERKPTDDYDTLMAPLMERATLLAADLSALLRTLRVFAP</sequence>
<dbReference type="InterPro" id="IPR019748">
    <property type="entry name" value="FERM_central"/>
</dbReference>
<dbReference type="PANTHER" id="PTHR46221">
    <property type="entry name" value="FERM AND PDZ DOMAIN-CONTAINING PROTEIN FAMILY MEMBER"/>
    <property type="match status" value="1"/>
</dbReference>
<dbReference type="CDD" id="cd00201">
    <property type="entry name" value="WW"/>
    <property type="match status" value="1"/>
</dbReference>
<dbReference type="EMBL" id="CAJVCH010544057">
    <property type="protein sequence ID" value="CAG7827580.1"/>
    <property type="molecule type" value="Genomic_DNA"/>
</dbReference>
<feature type="domain" description="Ras-associating" evidence="5">
    <location>
        <begin position="260"/>
        <end position="358"/>
    </location>
</feature>
<proteinExistence type="predicted"/>
<gene>
    <name evidence="6" type="ORF">AFUS01_LOCUS37560</name>
</gene>
<evidence type="ECO:0000313" key="6">
    <source>
        <dbReference type="EMBL" id="CAG7827580.1"/>
    </source>
</evidence>
<dbReference type="SMART" id="SM00456">
    <property type="entry name" value="WW"/>
    <property type="match status" value="1"/>
</dbReference>
<feature type="region of interest" description="Disordered" evidence="1">
    <location>
        <begin position="1226"/>
        <end position="1261"/>
    </location>
</feature>
<dbReference type="InterPro" id="IPR019749">
    <property type="entry name" value="Band_41_domain"/>
</dbReference>
<dbReference type="PANTHER" id="PTHR46221:SF3">
    <property type="entry name" value="FERM AND PDZ DOMAIN-CONTAINING PROTEIN 4"/>
    <property type="match status" value="1"/>
</dbReference>
<dbReference type="Pfam" id="PF00373">
    <property type="entry name" value="FERM_M"/>
    <property type="match status" value="1"/>
</dbReference>
<accession>A0A8J2PZC9</accession>
<feature type="region of interest" description="Disordered" evidence="1">
    <location>
        <begin position="1316"/>
        <end position="1354"/>
    </location>
</feature>
<protein>
    <recommendedName>
        <fullName evidence="8">FERM and PDZ domain-containing protein 4</fullName>
    </recommendedName>
</protein>
<dbReference type="SMART" id="SM00228">
    <property type="entry name" value="PDZ"/>
    <property type="match status" value="1"/>
</dbReference>
<dbReference type="InterPro" id="IPR000159">
    <property type="entry name" value="RA_dom"/>
</dbReference>
<dbReference type="PROSITE" id="PS50200">
    <property type="entry name" value="RA"/>
    <property type="match status" value="1"/>
</dbReference>
<evidence type="ECO:0000259" key="2">
    <source>
        <dbReference type="PROSITE" id="PS50020"/>
    </source>
</evidence>
<dbReference type="Pfam" id="PF00595">
    <property type="entry name" value="PDZ"/>
    <property type="match status" value="1"/>
</dbReference>
<name>A0A8J2PZC9_9HEXA</name>
<feature type="compositionally biased region" description="Pro residues" evidence="1">
    <location>
        <begin position="1325"/>
        <end position="1344"/>
    </location>
</feature>
<dbReference type="Pfam" id="PF21989">
    <property type="entry name" value="RA_2"/>
    <property type="match status" value="1"/>
</dbReference>
<dbReference type="SMART" id="SM00295">
    <property type="entry name" value="B41"/>
    <property type="match status" value="1"/>
</dbReference>
<feature type="domain" description="FERM" evidence="3">
    <location>
        <begin position="259"/>
        <end position="576"/>
    </location>
</feature>
<dbReference type="GO" id="GO:0007165">
    <property type="term" value="P:signal transduction"/>
    <property type="evidence" value="ECO:0007669"/>
    <property type="project" value="InterPro"/>
</dbReference>
<evidence type="ECO:0000313" key="7">
    <source>
        <dbReference type="Proteomes" id="UP000708208"/>
    </source>
</evidence>
<dbReference type="GO" id="GO:0030182">
    <property type="term" value="P:neuron differentiation"/>
    <property type="evidence" value="ECO:0007669"/>
    <property type="project" value="UniProtKB-ARBA"/>
</dbReference>
<dbReference type="PROSITE" id="PS50057">
    <property type="entry name" value="FERM_3"/>
    <property type="match status" value="1"/>
</dbReference>
<evidence type="ECO:0000256" key="1">
    <source>
        <dbReference type="SAM" id="MobiDB-lite"/>
    </source>
</evidence>
<dbReference type="InterPro" id="IPR001202">
    <property type="entry name" value="WW_dom"/>
</dbReference>
<dbReference type="Proteomes" id="UP000708208">
    <property type="component" value="Unassembled WGS sequence"/>
</dbReference>
<evidence type="ECO:0000259" key="5">
    <source>
        <dbReference type="PROSITE" id="PS50200"/>
    </source>
</evidence>
<reference evidence="6" key="1">
    <citation type="submission" date="2021-06" db="EMBL/GenBank/DDBJ databases">
        <authorList>
            <person name="Hodson N. C."/>
            <person name="Mongue J. A."/>
            <person name="Jaron S. K."/>
        </authorList>
    </citation>
    <scope>NUCLEOTIDE SEQUENCE</scope>
</reference>
<dbReference type="PROSITE" id="PS50020">
    <property type="entry name" value="WW_DOMAIN_2"/>
    <property type="match status" value="1"/>
</dbReference>
<dbReference type="CDD" id="cd14473">
    <property type="entry name" value="FERM_B-lobe"/>
    <property type="match status" value="1"/>
</dbReference>
<dbReference type="GO" id="GO:0009887">
    <property type="term" value="P:animal organ morphogenesis"/>
    <property type="evidence" value="ECO:0007669"/>
    <property type="project" value="UniProtKB-ARBA"/>
</dbReference>